<dbReference type="AlphaFoldDB" id="A0A417Y3I9"/>
<protein>
    <submittedName>
        <fullName evidence="3">Uncharacterized protein</fullName>
    </submittedName>
</protein>
<comment type="caution">
    <text evidence="3">The sequence shown here is derived from an EMBL/GenBank/DDBJ whole genome shotgun (WGS) entry which is preliminary data.</text>
</comment>
<dbReference type="Proteomes" id="UP000283644">
    <property type="component" value="Unassembled WGS sequence"/>
</dbReference>
<name>A0A417Y3I9_9ACTN</name>
<sequence length="710" mass="75793">MTDQRLRELFDERVADVTDVDLVDAAWQRAHAVRRRRAVVAVVAAVVAIVGTTAVVVGTNDGEPPPVTTPSTDGLKAVRSGTYSHARVWWGPTTEQEAELPALTGTALPPEIDLSPDASMPTGSKAIAIFQLWRETPGEVVVVGADGTSYSLDVSRLAPVPVDGQEDPPLSASSLASDGRRAVFAQEGSVEVYDFVTGRWTSIPTEHAETSGVHWSEDGSLIVVPRPGTGPIADLYSPTGDRRGHTLDEDDYFSLRAADDTGHGPVVRNVQGDGARGLGMGGPVSAPDGSEYRRVEAFGAGGRDWPEDLLAFPPESGGGRWKQCCPAVGWLDADTVLLQSRHEDARILAWRPRTGEVLRVSDIRGWQPGEESYVASFAAIDGSVGTGPGGSEEPAGAADAEVQGVPVWWSPDVAGEAALPWLEQSVLSREIDVEAAVEVAPVLEPGSVPFDRAVAAFPYPDPQRPEWVVLIGPDLALAKLDVGRLEEQGDAGASYDLATRNMLSSNGRRLVFGQDGFLWVVTLATGEWRRIDTGDDVTGYPAWVENRYLLLPPAGSDTGPLYTLDGRSPAEGGIAPDRAFHVGPSSASQSGPVKPGPGLREAHAWDGRPSLPVPTEGSGRYLSDPPYLEVVGQEDLALAFVERVGQERWIYGPVAVGWLDEETVVYESETEAGHLLVAWRIGTREFWKVAEIDGSPGTFLGGPSFADLHR</sequence>
<evidence type="ECO:0000256" key="1">
    <source>
        <dbReference type="SAM" id="MobiDB-lite"/>
    </source>
</evidence>
<keyword evidence="2" id="KW-1133">Transmembrane helix</keyword>
<feature type="region of interest" description="Disordered" evidence="1">
    <location>
        <begin position="583"/>
        <end position="610"/>
    </location>
</feature>
<dbReference type="RefSeq" id="WP_118925233.1">
    <property type="nucleotide sequence ID" value="NZ_QXGH01000014.1"/>
</dbReference>
<keyword evidence="4" id="KW-1185">Reference proteome</keyword>
<proteinExistence type="predicted"/>
<accession>A0A417Y3I9</accession>
<dbReference type="EMBL" id="QXGH01000014">
    <property type="protein sequence ID" value="RHW27137.1"/>
    <property type="molecule type" value="Genomic_DNA"/>
</dbReference>
<evidence type="ECO:0000256" key="2">
    <source>
        <dbReference type="SAM" id="Phobius"/>
    </source>
</evidence>
<keyword evidence="2" id="KW-0812">Transmembrane</keyword>
<dbReference type="OrthoDB" id="4855658at2"/>
<dbReference type="SUPFAM" id="SSF69304">
    <property type="entry name" value="Tricorn protease N-terminal domain"/>
    <property type="match status" value="1"/>
</dbReference>
<evidence type="ECO:0000313" key="4">
    <source>
        <dbReference type="Proteomes" id="UP000283644"/>
    </source>
</evidence>
<reference evidence="3 4" key="1">
    <citation type="submission" date="2018-09" db="EMBL/GenBank/DDBJ databases">
        <title>Genome sequencing of Nocardioides immobilis CCTCC AB 2017083 for comparison to Nocardioides silvaticus.</title>
        <authorList>
            <person name="Li C."/>
            <person name="Wang G."/>
        </authorList>
    </citation>
    <scope>NUCLEOTIDE SEQUENCE [LARGE SCALE GENOMIC DNA]</scope>
    <source>
        <strain evidence="3 4">CCTCC AB 2017083</strain>
    </source>
</reference>
<organism evidence="3 4">
    <name type="scientific">Nocardioides immobilis</name>
    <dbReference type="NCBI Taxonomy" id="2049295"/>
    <lineage>
        <taxon>Bacteria</taxon>
        <taxon>Bacillati</taxon>
        <taxon>Actinomycetota</taxon>
        <taxon>Actinomycetes</taxon>
        <taxon>Propionibacteriales</taxon>
        <taxon>Nocardioidaceae</taxon>
        <taxon>Nocardioides</taxon>
    </lineage>
</organism>
<gene>
    <name evidence="3" type="ORF">D0Z08_10730</name>
</gene>
<evidence type="ECO:0000313" key="3">
    <source>
        <dbReference type="EMBL" id="RHW27137.1"/>
    </source>
</evidence>
<keyword evidence="2" id="KW-0472">Membrane</keyword>
<feature type="transmembrane region" description="Helical" evidence="2">
    <location>
        <begin position="38"/>
        <end position="58"/>
    </location>
</feature>